<proteinExistence type="predicted"/>
<gene>
    <name evidence="2" type="ORF">FNV44_05070</name>
</gene>
<sequence>MSKDMIVYKADNGETVLFSKGNAWHVHIDGLTDHYKAVEGDKVKLTGKVVFISKSVKKVTITQNQYEIVKRSANERQYITFDFVSLNEVRLGTRIFLTEAGQVEREKRDHKRSVREQKSQALADKKAAAIQKKADKRMKKEEKRASKKDKNKLDMFDE</sequence>
<dbReference type="GeneID" id="41338318"/>
<reference evidence="2 3" key="1">
    <citation type="submission" date="2019-07" db="EMBL/GenBank/DDBJ databases">
        <title>Genome sequence of Acholeplasma laidlawii strain with increased resistance to erythromycin.</title>
        <authorList>
            <person name="Medvedeva E.S."/>
            <person name="Baranova N.B."/>
            <person name="Siniagina M.N."/>
            <person name="Mouzykantov A."/>
            <person name="Chernova O.A."/>
            <person name="Chernov V.M."/>
        </authorList>
    </citation>
    <scope>NUCLEOTIDE SEQUENCE [LARGE SCALE GENOMIC DNA]</scope>
    <source>
        <strain evidence="2 3">PG8REry</strain>
    </source>
</reference>
<protein>
    <submittedName>
        <fullName evidence="2">Uncharacterized protein</fullName>
    </submittedName>
</protein>
<evidence type="ECO:0000256" key="1">
    <source>
        <dbReference type="SAM" id="MobiDB-lite"/>
    </source>
</evidence>
<comment type="caution">
    <text evidence="2">The sequence shown here is derived from an EMBL/GenBank/DDBJ whole genome shotgun (WGS) entry which is preliminary data.</text>
</comment>
<feature type="compositionally biased region" description="Basic and acidic residues" evidence="1">
    <location>
        <begin position="114"/>
        <end position="127"/>
    </location>
</feature>
<dbReference type="Proteomes" id="UP000315938">
    <property type="component" value="Unassembled WGS sequence"/>
</dbReference>
<dbReference type="RefSeq" id="WP_012242073.1">
    <property type="nucleotide sequence ID" value="NZ_CP103951.1"/>
</dbReference>
<evidence type="ECO:0000313" key="2">
    <source>
        <dbReference type="EMBL" id="TRY00428.1"/>
    </source>
</evidence>
<accession>A0A553IJR9</accession>
<feature type="region of interest" description="Disordered" evidence="1">
    <location>
        <begin position="106"/>
        <end position="158"/>
    </location>
</feature>
<dbReference type="EMBL" id="VKID01000001">
    <property type="protein sequence ID" value="TRY00428.1"/>
    <property type="molecule type" value="Genomic_DNA"/>
</dbReference>
<dbReference type="AlphaFoldDB" id="A0A553IJR9"/>
<organism evidence="2 3">
    <name type="scientific">Acholeplasma laidlawii</name>
    <dbReference type="NCBI Taxonomy" id="2148"/>
    <lineage>
        <taxon>Bacteria</taxon>
        <taxon>Bacillati</taxon>
        <taxon>Mycoplasmatota</taxon>
        <taxon>Mollicutes</taxon>
        <taxon>Acholeplasmatales</taxon>
        <taxon>Acholeplasmataceae</taxon>
        <taxon>Acholeplasma</taxon>
    </lineage>
</organism>
<evidence type="ECO:0000313" key="3">
    <source>
        <dbReference type="Proteomes" id="UP000315938"/>
    </source>
</evidence>
<name>A0A553IJR9_ACHLA</name>